<accession>A0AAD9J7U9</accession>
<proteinExistence type="predicted"/>
<gene>
    <name evidence="1" type="ORF">NP493_3418g00000</name>
</gene>
<dbReference type="AlphaFoldDB" id="A0AAD9J7U9"/>
<evidence type="ECO:0000313" key="2">
    <source>
        <dbReference type="Proteomes" id="UP001209878"/>
    </source>
</evidence>
<evidence type="ECO:0000313" key="1">
    <source>
        <dbReference type="EMBL" id="KAK2147591.1"/>
    </source>
</evidence>
<name>A0AAD9J7U9_RIDPI</name>
<sequence>MKPRKEGVLQHPLTADYVMNYAISRPSSAWVRLSRMCRGQFSTAVRVYVWLFYKSCQQSPASNYLYITPQISRLKPEQRGFSVEWRNDLWAIRVTSYPPNGPGSLPVSSFVRRYHSRYLPPEDPFKCL</sequence>
<protein>
    <submittedName>
        <fullName evidence="1">Uncharacterized protein</fullName>
    </submittedName>
</protein>
<dbReference type="Proteomes" id="UP001209878">
    <property type="component" value="Unassembled WGS sequence"/>
</dbReference>
<comment type="caution">
    <text evidence="1">The sequence shown here is derived from an EMBL/GenBank/DDBJ whole genome shotgun (WGS) entry which is preliminary data.</text>
</comment>
<reference evidence="1" key="1">
    <citation type="journal article" date="2023" name="Mol. Biol. Evol.">
        <title>Third-Generation Sequencing Reveals the Adaptive Role of the Epigenome in Three Deep-Sea Polychaetes.</title>
        <authorList>
            <person name="Perez M."/>
            <person name="Aroh O."/>
            <person name="Sun Y."/>
            <person name="Lan Y."/>
            <person name="Juniper S.K."/>
            <person name="Young C.R."/>
            <person name="Angers B."/>
            <person name="Qian P.Y."/>
        </authorList>
    </citation>
    <scope>NUCLEOTIDE SEQUENCE</scope>
    <source>
        <strain evidence="1">R07B-5</strain>
    </source>
</reference>
<keyword evidence="2" id="KW-1185">Reference proteome</keyword>
<organism evidence="1 2">
    <name type="scientific">Ridgeia piscesae</name>
    <name type="common">Tubeworm</name>
    <dbReference type="NCBI Taxonomy" id="27915"/>
    <lineage>
        <taxon>Eukaryota</taxon>
        <taxon>Metazoa</taxon>
        <taxon>Spiralia</taxon>
        <taxon>Lophotrochozoa</taxon>
        <taxon>Annelida</taxon>
        <taxon>Polychaeta</taxon>
        <taxon>Sedentaria</taxon>
        <taxon>Canalipalpata</taxon>
        <taxon>Sabellida</taxon>
        <taxon>Siboglinidae</taxon>
        <taxon>Ridgeia</taxon>
    </lineage>
</organism>
<dbReference type="EMBL" id="JAODUO010003407">
    <property type="protein sequence ID" value="KAK2147591.1"/>
    <property type="molecule type" value="Genomic_DNA"/>
</dbReference>